<dbReference type="Pfam" id="PF13621">
    <property type="entry name" value="Cupin_8"/>
    <property type="match status" value="1"/>
</dbReference>
<organism evidence="8">
    <name type="scientific">Menopon gallinae</name>
    <name type="common">poultry shaft louse</name>
    <dbReference type="NCBI Taxonomy" id="328185"/>
    <lineage>
        <taxon>Eukaryota</taxon>
        <taxon>Metazoa</taxon>
        <taxon>Ecdysozoa</taxon>
        <taxon>Arthropoda</taxon>
        <taxon>Hexapoda</taxon>
        <taxon>Insecta</taxon>
        <taxon>Pterygota</taxon>
        <taxon>Neoptera</taxon>
        <taxon>Paraneoptera</taxon>
        <taxon>Psocodea</taxon>
        <taxon>Troctomorpha</taxon>
        <taxon>Phthiraptera</taxon>
        <taxon>Amblycera</taxon>
        <taxon>Menoponidae</taxon>
        <taxon>Menopon</taxon>
    </lineage>
</organism>
<reference evidence="8" key="1">
    <citation type="journal article" date="2024" name="Gigascience">
        <title>Chromosome-level genome of the poultry shaft louse Menopon gallinae provides insight into the host-switching and adaptive evolution of parasitic lice.</title>
        <authorList>
            <person name="Xu Y."/>
            <person name="Ma L."/>
            <person name="Liu S."/>
            <person name="Liang Y."/>
            <person name="Liu Q."/>
            <person name="He Z."/>
            <person name="Tian L."/>
            <person name="Duan Y."/>
            <person name="Cai W."/>
            <person name="Li H."/>
            <person name="Song F."/>
        </authorList>
    </citation>
    <scope>NUCLEOTIDE SEQUENCE</scope>
    <source>
        <strain evidence="8">Cailab_2023a</strain>
    </source>
</reference>
<accession>A0AAW2IHE4</accession>
<dbReference type="InterPro" id="IPR041667">
    <property type="entry name" value="Cupin_8"/>
</dbReference>
<dbReference type="PANTHER" id="PTHR12461:SF106">
    <property type="entry name" value="BIFUNCTIONAL PEPTIDASE AND ARGINYL-HYDROXYLASE JMJD5"/>
    <property type="match status" value="1"/>
</dbReference>
<evidence type="ECO:0000256" key="1">
    <source>
        <dbReference type="ARBA" id="ARBA00001954"/>
    </source>
</evidence>
<evidence type="ECO:0000256" key="5">
    <source>
        <dbReference type="ARBA" id="ARBA00023004"/>
    </source>
</evidence>
<evidence type="ECO:0000256" key="4">
    <source>
        <dbReference type="ARBA" id="ARBA00023002"/>
    </source>
</evidence>
<dbReference type="PROSITE" id="PS51184">
    <property type="entry name" value="JMJC"/>
    <property type="match status" value="1"/>
</dbReference>
<dbReference type="FunFam" id="2.60.120.650:FF:000061">
    <property type="entry name" value="Glucosamine 6-phosphate N-acetyltransferase"/>
    <property type="match status" value="1"/>
</dbReference>
<evidence type="ECO:0000259" key="7">
    <source>
        <dbReference type="PROSITE" id="PS51184"/>
    </source>
</evidence>
<dbReference type="GO" id="GO:0005634">
    <property type="term" value="C:nucleus"/>
    <property type="evidence" value="ECO:0007669"/>
    <property type="project" value="UniProtKB-SubCell"/>
</dbReference>
<dbReference type="Gene3D" id="2.60.120.650">
    <property type="entry name" value="Cupin"/>
    <property type="match status" value="1"/>
</dbReference>
<evidence type="ECO:0000256" key="3">
    <source>
        <dbReference type="ARBA" id="ARBA00022723"/>
    </source>
</evidence>
<name>A0AAW2IHE4_9NEOP</name>
<gene>
    <name evidence="8" type="ORF">PYX00_002167</name>
</gene>
<keyword evidence="3" id="KW-0479">Metal-binding</keyword>
<dbReference type="GO" id="GO:0051864">
    <property type="term" value="F:histone H3K36 demethylase activity"/>
    <property type="evidence" value="ECO:0007669"/>
    <property type="project" value="TreeGrafter"/>
</dbReference>
<evidence type="ECO:0000313" key="8">
    <source>
        <dbReference type="EMBL" id="KAL0281058.1"/>
    </source>
</evidence>
<dbReference type="SUPFAM" id="SSF51197">
    <property type="entry name" value="Clavaminate synthase-like"/>
    <property type="match status" value="1"/>
</dbReference>
<comment type="subcellular location">
    <subcellularLocation>
        <location evidence="2">Nucleus</location>
    </subcellularLocation>
</comment>
<evidence type="ECO:0000256" key="6">
    <source>
        <dbReference type="ARBA" id="ARBA00023242"/>
    </source>
</evidence>
<dbReference type="EMBL" id="JARGDH010000001">
    <property type="protein sequence ID" value="KAL0281058.1"/>
    <property type="molecule type" value="Genomic_DNA"/>
</dbReference>
<protein>
    <recommendedName>
        <fullName evidence="7">JmjC domain-containing protein</fullName>
    </recommendedName>
</protein>
<proteinExistence type="predicted"/>
<comment type="caution">
    <text evidence="8">The sequence shown here is derived from an EMBL/GenBank/DDBJ whole genome shotgun (WGS) entry which is preliminary data.</text>
</comment>
<keyword evidence="5" id="KW-0408">Iron</keyword>
<feature type="domain" description="JmjC" evidence="7">
    <location>
        <begin position="247"/>
        <end position="392"/>
    </location>
</feature>
<keyword evidence="4" id="KW-0560">Oxidoreductase</keyword>
<evidence type="ECO:0000256" key="2">
    <source>
        <dbReference type="ARBA" id="ARBA00004123"/>
    </source>
</evidence>
<dbReference type="AlphaFoldDB" id="A0AAW2IHE4"/>
<dbReference type="SMART" id="SM00558">
    <property type="entry name" value="JmjC"/>
    <property type="match status" value="1"/>
</dbReference>
<dbReference type="GO" id="GO:0046872">
    <property type="term" value="F:metal ion binding"/>
    <property type="evidence" value="ECO:0007669"/>
    <property type="project" value="UniProtKB-KW"/>
</dbReference>
<sequence>MDRLVEIESLLARDIAGSLTPDHGVEIRFLLETYEKFKRGEVTATDLLFESKVVTDRTWELLNVGRWVDVPVARRQVYAVASLIHVIALLRDDQENALRKSLEVTDLGILLGHPFGDVCLTKVAEILSAHMSVSDAVQKVEKSEVRETQRKKMKLTNEIDACSKPSLEFFYVNHFTKKEPLKLTDCIDHWPAMKLWSDLRYIKSKAGHRTVPIEIGKHYADSSYRQKLMKISDFIDQFFKEDAADIGYLAQHQLFDQIPELKKDIVQPDYCVLSEKDEPSEADINAWFGPKGTVSPLHFDPKHNLLCQVVGTKKIIMYPESDSPFLYPREGMLSNTSQVDVESPDLTAYPEFERAERRECLLNPGEMLYIPPKYWHHVRALDNSFSVSFWWD</sequence>
<keyword evidence="6" id="KW-0539">Nucleus</keyword>
<dbReference type="InterPro" id="IPR003347">
    <property type="entry name" value="JmjC_dom"/>
</dbReference>
<comment type="cofactor">
    <cofactor evidence="1">
        <name>Fe(2+)</name>
        <dbReference type="ChEBI" id="CHEBI:29033"/>
    </cofactor>
</comment>
<dbReference type="PANTHER" id="PTHR12461">
    <property type="entry name" value="HYPOXIA-INDUCIBLE FACTOR 1 ALPHA INHIBITOR-RELATED"/>
    <property type="match status" value="1"/>
</dbReference>